<gene>
    <name evidence="9" type="ORF">M407DRAFT_219498</name>
</gene>
<reference evidence="10" key="2">
    <citation type="submission" date="2015-01" db="EMBL/GenBank/DDBJ databases">
        <title>Evolutionary Origins and Diversification of the Mycorrhizal Mutualists.</title>
        <authorList>
            <consortium name="DOE Joint Genome Institute"/>
            <consortium name="Mycorrhizal Genomics Consortium"/>
            <person name="Kohler A."/>
            <person name="Kuo A."/>
            <person name="Nagy L.G."/>
            <person name="Floudas D."/>
            <person name="Copeland A."/>
            <person name="Barry K.W."/>
            <person name="Cichocki N."/>
            <person name="Veneault-Fourrey C."/>
            <person name="LaButti K."/>
            <person name="Lindquist E.A."/>
            <person name="Lipzen A."/>
            <person name="Lundell T."/>
            <person name="Morin E."/>
            <person name="Murat C."/>
            <person name="Riley R."/>
            <person name="Ohm R."/>
            <person name="Sun H."/>
            <person name="Tunlid A."/>
            <person name="Henrissat B."/>
            <person name="Grigoriev I.V."/>
            <person name="Hibbett D.S."/>
            <person name="Martin F."/>
        </authorList>
    </citation>
    <scope>NUCLEOTIDE SEQUENCE [LARGE SCALE GENOMIC DNA]</scope>
    <source>
        <strain evidence="10">MUT 4182</strain>
    </source>
</reference>
<dbReference type="EMBL" id="KN823153">
    <property type="protein sequence ID" value="KIO21000.1"/>
    <property type="molecule type" value="Genomic_DNA"/>
</dbReference>
<evidence type="ECO:0000256" key="7">
    <source>
        <dbReference type="RuleBase" id="RU363059"/>
    </source>
</evidence>
<feature type="region of interest" description="Disordered" evidence="8">
    <location>
        <begin position="195"/>
        <end position="236"/>
    </location>
</feature>
<dbReference type="InterPro" id="IPR007599">
    <property type="entry name" value="DER1"/>
</dbReference>
<comment type="subcellular location">
    <subcellularLocation>
        <location evidence="1 7">Endoplasmic reticulum membrane</location>
        <topology evidence="1 7">Multi-pass membrane protein</topology>
    </subcellularLocation>
</comment>
<dbReference type="STRING" id="1051891.A0A0C3PZL3"/>
<feature type="compositionally biased region" description="Basic and acidic residues" evidence="8">
    <location>
        <begin position="202"/>
        <end position="217"/>
    </location>
</feature>
<keyword evidence="10" id="KW-1185">Reference proteome</keyword>
<evidence type="ECO:0000256" key="2">
    <source>
        <dbReference type="ARBA" id="ARBA00008917"/>
    </source>
</evidence>
<proteinExistence type="inferred from homology"/>
<keyword evidence="5 7" id="KW-1133">Transmembrane helix</keyword>
<keyword evidence="3 7" id="KW-0812">Transmembrane</keyword>
<evidence type="ECO:0000313" key="10">
    <source>
        <dbReference type="Proteomes" id="UP000054248"/>
    </source>
</evidence>
<feature type="transmembrane region" description="Helical" evidence="7">
    <location>
        <begin position="70"/>
        <end position="94"/>
    </location>
</feature>
<evidence type="ECO:0000313" key="9">
    <source>
        <dbReference type="EMBL" id="KIO21000.1"/>
    </source>
</evidence>
<dbReference type="AlphaFoldDB" id="A0A0C3PZL3"/>
<evidence type="ECO:0000256" key="8">
    <source>
        <dbReference type="SAM" id="MobiDB-lite"/>
    </source>
</evidence>
<evidence type="ECO:0000256" key="5">
    <source>
        <dbReference type="ARBA" id="ARBA00022989"/>
    </source>
</evidence>
<keyword evidence="6 7" id="KW-0472">Membrane</keyword>
<feature type="transmembrane region" description="Helical" evidence="7">
    <location>
        <begin position="12"/>
        <end position="39"/>
    </location>
</feature>
<dbReference type="Pfam" id="PF04511">
    <property type="entry name" value="DER1"/>
    <property type="match status" value="1"/>
</dbReference>
<dbReference type="GO" id="GO:0006950">
    <property type="term" value="P:response to stress"/>
    <property type="evidence" value="ECO:0007669"/>
    <property type="project" value="UniProtKB-ARBA"/>
</dbReference>
<feature type="transmembrane region" description="Helical" evidence="7">
    <location>
        <begin position="140"/>
        <end position="160"/>
    </location>
</feature>
<dbReference type="GO" id="GO:0005789">
    <property type="term" value="C:endoplasmic reticulum membrane"/>
    <property type="evidence" value="ECO:0007669"/>
    <property type="project" value="UniProtKB-SubCell"/>
</dbReference>
<dbReference type="HOGENOM" id="CLU_051898_2_0_1"/>
<feature type="transmembrane region" description="Helical" evidence="7">
    <location>
        <begin position="114"/>
        <end position="134"/>
    </location>
</feature>
<evidence type="ECO:0000256" key="4">
    <source>
        <dbReference type="ARBA" id="ARBA00022824"/>
    </source>
</evidence>
<evidence type="ECO:0000256" key="3">
    <source>
        <dbReference type="ARBA" id="ARBA00022692"/>
    </source>
</evidence>
<comment type="similarity">
    <text evidence="2 7">Belongs to the derlin family.</text>
</comment>
<protein>
    <recommendedName>
        <fullName evidence="7">Derlin</fullName>
    </recommendedName>
</protein>
<evidence type="ECO:0000256" key="6">
    <source>
        <dbReference type="ARBA" id="ARBA00023136"/>
    </source>
</evidence>
<accession>A0A0C3PZL3</accession>
<organism evidence="9 10">
    <name type="scientific">Tulasnella calospora MUT 4182</name>
    <dbReference type="NCBI Taxonomy" id="1051891"/>
    <lineage>
        <taxon>Eukaryota</taxon>
        <taxon>Fungi</taxon>
        <taxon>Dikarya</taxon>
        <taxon>Basidiomycota</taxon>
        <taxon>Agaricomycotina</taxon>
        <taxon>Agaricomycetes</taxon>
        <taxon>Cantharellales</taxon>
        <taxon>Tulasnellaceae</taxon>
        <taxon>Tulasnella</taxon>
    </lineage>
</organism>
<sequence length="236" mass="26325">MYEIRKIPPVTRTLVGATLGMTFPIILTLLPGYWVLFIWKLVKRGQVWRIPTQNSGELESGWYPRRSADYAYQLILASILILALNMPLGTLVHYRALLSCITYLSTRLSPETPVSILGLVTIRAFYFPFALLFLDLISEGPGAAIVSLTGVLAGHIWYLLEWTPRGPRRPGQGMGAVVGRAPNWLIRLIGQDREASSTVGSSERRPYGEVVVPRDRQPTATNKGYTWGRGQRLGSE</sequence>
<evidence type="ECO:0000256" key="1">
    <source>
        <dbReference type="ARBA" id="ARBA00004477"/>
    </source>
</evidence>
<name>A0A0C3PZL3_9AGAM</name>
<comment type="function">
    <text evidence="7">May be involved in the degradation of misfolded endoplasmic reticulum (ER) luminal proteins.</text>
</comment>
<keyword evidence="4 7" id="KW-0256">Endoplasmic reticulum</keyword>
<dbReference type="OrthoDB" id="1716531at2759"/>
<reference evidence="9 10" key="1">
    <citation type="submission" date="2014-04" db="EMBL/GenBank/DDBJ databases">
        <authorList>
            <consortium name="DOE Joint Genome Institute"/>
            <person name="Kuo A."/>
            <person name="Girlanda M."/>
            <person name="Perotto S."/>
            <person name="Kohler A."/>
            <person name="Nagy L.G."/>
            <person name="Floudas D."/>
            <person name="Copeland A."/>
            <person name="Barry K.W."/>
            <person name="Cichocki N."/>
            <person name="Veneault-Fourrey C."/>
            <person name="LaButti K."/>
            <person name="Lindquist E.A."/>
            <person name="Lipzen A."/>
            <person name="Lundell T."/>
            <person name="Morin E."/>
            <person name="Murat C."/>
            <person name="Sun H."/>
            <person name="Tunlid A."/>
            <person name="Henrissat B."/>
            <person name="Grigoriev I.V."/>
            <person name="Hibbett D.S."/>
            <person name="Martin F."/>
            <person name="Nordberg H.P."/>
            <person name="Cantor M.N."/>
            <person name="Hua S.X."/>
        </authorList>
    </citation>
    <scope>NUCLEOTIDE SEQUENCE [LARGE SCALE GENOMIC DNA]</scope>
    <source>
        <strain evidence="9 10">MUT 4182</strain>
    </source>
</reference>
<dbReference type="PANTHER" id="PTHR11009">
    <property type="entry name" value="DER1-LIKE PROTEIN, DERLIN"/>
    <property type="match status" value="1"/>
</dbReference>
<dbReference type="Proteomes" id="UP000054248">
    <property type="component" value="Unassembled WGS sequence"/>
</dbReference>